<comment type="subcellular location">
    <subcellularLocation>
        <location evidence="1">Cell membrane</location>
        <topology evidence="1">Multi-pass membrane protein</topology>
    </subcellularLocation>
</comment>
<sequence>MPLHVGLVILVSAPVLNPIVYLSTYYAFQSTPGIAHARMGLAFLVALAIGLLIYFFFGNLNQLKEEKSTSTFQIYAYTI</sequence>
<dbReference type="OrthoDB" id="9810876at2"/>
<evidence type="ECO:0000313" key="9">
    <source>
        <dbReference type="Proteomes" id="UP000468638"/>
    </source>
</evidence>
<comment type="caution">
    <text evidence="8">The sequence shown here is derived from an EMBL/GenBank/DDBJ whole genome shotgun (WGS) entry which is preliminary data.</text>
</comment>
<gene>
    <name evidence="8" type="ORF">GLW05_15460</name>
</gene>
<evidence type="ECO:0000256" key="5">
    <source>
        <dbReference type="ARBA" id="ARBA00022989"/>
    </source>
</evidence>
<proteinExistence type="inferred from homology"/>
<dbReference type="AlphaFoldDB" id="A0A6I5A3Y0"/>
<evidence type="ECO:0000256" key="3">
    <source>
        <dbReference type="ARBA" id="ARBA00022475"/>
    </source>
</evidence>
<keyword evidence="5 7" id="KW-1133">Transmembrane helix</keyword>
<evidence type="ECO:0000256" key="6">
    <source>
        <dbReference type="ARBA" id="ARBA00023136"/>
    </source>
</evidence>
<keyword evidence="6 7" id="KW-0472">Membrane</keyword>
<evidence type="ECO:0000256" key="2">
    <source>
        <dbReference type="ARBA" id="ARBA00006386"/>
    </source>
</evidence>
<dbReference type="Pfam" id="PF03773">
    <property type="entry name" value="ArsP_1"/>
    <property type="match status" value="1"/>
</dbReference>
<keyword evidence="4 7" id="KW-0812">Transmembrane</keyword>
<evidence type="ECO:0000256" key="1">
    <source>
        <dbReference type="ARBA" id="ARBA00004651"/>
    </source>
</evidence>
<reference evidence="8 9" key="1">
    <citation type="submission" date="2019-11" db="EMBL/GenBank/DDBJ databases">
        <title>Genome sequences of 17 halophilic strains isolated from different environments.</title>
        <authorList>
            <person name="Furrow R.E."/>
        </authorList>
    </citation>
    <scope>NUCLEOTIDE SEQUENCE [LARGE SCALE GENOMIC DNA]</scope>
    <source>
        <strain evidence="8 9">22514_16_FS</strain>
    </source>
</reference>
<dbReference type="InterPro" id="IPR005524">
    <property type="entry name" value="DUF318"/>
</dbReference>
<dbReference type="EMBL" id="WMEQ01000013">
    <property type="protein sequence ID" value="MYL34981.1"/>
    <property type="molecule type" value="Genomic_DNA"/>
</dbReference>
<protein>
    <submittedName>
        <fullName evidence="8">Uncharacterized protein</fullName>
    </submittedName>
</protein>
<name>A0A6I5A3Y0_9BACI</name>
<dbReference type="GO" id="GO:0005886">
    <property type="term" value="C:plasma membrane"/>
    <property type="evidence" value="ECO:0007669"/>
    <property type="project" value="UniProtKB-SubCell"/>
</dbReference>
<keyword evidence="3" id="KW-1003">Cell membrane</keyword>
<dbReference type="Proteomes" id="UP000468638">
    <property type="component" value="Unassembled WGS sequence"/>
</dbReference>
<organism evidence="8 9">
    <name type="scientific">Pontibacillus yanchengensis</name>
    <dbReference type="NCBI Taxonomy" id="462910"/>
    <lineage>
        <taxon>Bacteria</taxon>
        <taxon>Bacillati</taxon>
        <taxon>Bacillota</taxon>
        <taxon>Bacilli</taxon>
        <taxon>Bacillales</taxon>
        <taxon>Bacillaceae</taxon>
        <taxon>Pontibacillus</taxon>
    </lineage>
</organism>
<feature type="transmembrane region" description="Helical" evidence="7">
    <location>
        <begin position="6"/>
        <end position="28"/>
    </location>
</feature>
<feature type="transmembrane region" description="Helical" evidence="7">
    <location>
        <begin position="40"/>
        <end position="57"/>
    </location>
</feature>
<comment type="similarity">
    <text evidence="2">Belongs to the UPF0718 family.</text>
</comment>
<evidence type="ECO:0000256" key="4">
    <source>
        <dbReference type="ARBA" id="ARBA00022692"/>
    </source>
</evidence>
<evidence type="ECO:0000256" key="7">
    <source>
        <dbReference type="SAM" id="Phobius"/>
    </source>
</evidence>
<evidence type="ECO:0000313" key="8">
    <source>
        <dbReference type="EMBL" id="MYL34981.1"/>
    </source>
</evidence>
<accession>A0A6I5A3Y0</accession>